<dbReference type="PANTHER" id="PTHR32063">
    <property type="match status" value="1"/>
</dbReference>
<reference evidence="2 3" key="1">
    <citation type="submission" date="2018-05" db="EMBL/GenBank/DDBJ databases">
        <title>Genomic Encyclopedia of Type Strains, Phase IV (KMG-IV): sequencing the most valuable type-strain genomes for metagenomic binning, comparative biology and taxonomic classification.</title>
        <authorList>
            <person name="Goeker M."/>
        </authorList>
    </citation>
    <scope>NUCLEOTIDE SEQUENCE [LARGE SCALE GENOMIC DNA]</scope>
    <source>
        <strain evidence="2 3">DSM 100333</strain>
    </source>
</reference>
<dbReference type="SUPFAM" id="SSF82693">
    <property type="entry name" value="Multidrug efflux transporter AcrB pore domain, PN1, PN2, PC1 and PC2 subdomains"/>
    <property type="match status" value="2"/>
</dbReference>
<feature type="transmembrane region" description="Helical" evidence="1">
    <location>
        <begin position="536"/>
        <end position="554"/>
    </location>
</feature>
<dbReference type="Gene3D" id="3.30.70.1430">
    <property type="entry name" value="Multidrug efflux transporter AcrB pore domain"/>
    <property type="match status" value="2"/>
</dbReference>
<keyword evidence="1" id="KW-0812">Transmembrane</keyword>
<keyword evidence="3" id="KW-1185">Reference proteome</keyword>
<dbReference type="Gene3D" id="3.30.70.1440">
    <property type="entry name" value="Multidrug efflux transporter AcrB pore domain"/>
    <property type="match status" value="1"/>
</dbReference>
<dbReference type="GO" id="GO:0042910">
    <property type="term" value="F:xenobiotic transmembrane transporter activity"/>
    <property type="evidence" value="ECO:0007669"/>
    <property type="project" value="TreeGrafter"/>
</dbReference>
<dbReference type="PRINTS" id="PR00702">
    <property type="entry name" value="ACRIFLAVINRP"/>
</dbReference>
<dbReference type="Proteomes" id="UP000245870">
    <property type="component" value="Unassembled WGS sequence"/>
</dbReference>
<feature type="transmembrane region" description="Helical" evidence="1">
    <location>
        <begin position="867"/>
        <end position="886"/>
    </location>
</feature>
<proteinExistence type="predicted"/>
<comment type="caution">
    <text evidence="2">The sequence shown here is derived from an EMBL/GenBank/DDBJ whole genome shotgun (WGS) entry which is preliminary data.</text>
</comment>
<sequence length="1051" mass="116904">MRKKRNLIEWAMHNRSIVILVTSVLVAFGMYAFYKINKNEFPDFTVRQGVAVAVYPGASVEEMEQQVTKPLEDYIFTYKEVKKSKTKSYTRNGLAIVQVELNDDVDGAVKENFWSRFKLGIQQFRRTLPTGVAAIIVKDDFGDASSLLITMESDEKTYRELNTYMDDLKRRLRGIESVGRISVTGGQKEQIAIHVDTRKLSQYGIGPNIVSAALISQGFNTTAGTHKTSIYEAPIHVDRALNMVNDVQQMVVYSSPDGNVVRVKDIAEVKREYAEPSSYVTNNGKKCLVLSIEVKKGRSITDMGSAVKAELEKFKKTLPDEVTMFTITDQSQVVGDSVMSFLAELLIAICAVVLVVIMLMPLRVALVAASTIPITIFISLGLFYALGIELNTVTLAALIVTLGMIVDNSIVIIDNYMELMSEGYTRWQASLRSATHFFKSILSATLAISITFFPLLLTMTGMFHDFLLFFPWGISIVLFVSLLVAELVVPFMQFYFIKEPIKDTNDDGKPKFSFLNLMQKYYDKIIAVCFRHPKTIISMGVVSVIIGAFLLTILPQRMMPTAERNQFAVEIYLPTGTPLKKTSIIADSLEHILRADDRVVSVASFHGSASPRFQTAYAPQFGGKNYAQFIVNTKGNKETLGVLEDYRMKYTNAFPGAYVRFKQLNYSSESNAIEVRLSGENWTELKRTADSVMMKMRSNSNLILCRSDVNEPLLTTNIKLDEMKSGRLGITNAMVELQIAGRYQSDGIPVTTVWDGDYGIPVTLKSNKADRATLSDIADEPVAVAGGITSVPLRQIATVSNKWEDGQICHRNGIRTITLMADVVDGVNVIEVTSALQKAIKQEDLPQDISVDWGGEYEVANEANPQIIRGLAISIVIIFFLMLGHFKRISTAILLLVSLSLVLLGTAMGVLIPGSPFSLTCYLGIISLMGILVRNVIIMYDYAEELRLTSRPQEELDADPTLPAHYTVHEAIYLSAQRRMRPIFLTSAAASMGVIPMILSGSGLWAPMGNVIFYGTIITMILILTVMPIAYWLLMRGTDEKRQKSIDLEKN</sequence>
<protein>
    <submittedName>
        <fullName evidence="2">Multidrug efflux pump subunit AcrB</fullName>
    </submittedName>
</protein>
<evidence type="ECO:0000313" key="2">
    <source>
        <dbReference type="EMBL" id="PVX58501.1"/>
    </source>
</evidence>
<feature type="transmembrane region" description="Helical" evidence="1">
    <location>
        <begin position="1011"/>
        <end position="1034"/>
    </location>
</feature>
<feature type="transmembrane region" description="Helical" evidence="1">
    <location>
        <begin position="469"/>
        <end position="492"/>
    </location>
</feature>
<feature type="transmembrane region" description="Helical" evidence="1">
    <location>
        <begin position="12"/>
        <end position="34"/>
    </location>
</feature>
<dbReference type="RefSeq" id="WP_116615613.1">
    <property type="nucleotide sequence ID" value="NZ_CAUPIB010000001.1"/>
</dbReference>
<evidence type="ECO:0000256" key="1">
    <source>
        <dbReference type="SAM" id="Phobius"/>
    </source>
</evidence>
<organism evidence="2 3">
    <name type="scientific">Hallella colorans</name>
    <dbReference type="NCBI Taxonomy" id="1703337"/>
    <lineage>
        <taxon>Bacteria</taxon>
        <taxon>Pseudomonadati</taxon>
        <taxon>Bacteroidota</taxon>
        <taxon>Bacteroidia</taxon>
        <taxon>Bacteroidales</taxon>
        <taxon>Prevotellaceae</taxon>
        <taxon>Hallella</taxon>
    </lineage>
</organism>
<dbReference type="GO" id="GO:0005886">
    <property type="term" value="C:plasma membrane"/>
    <property type="evidence" value="ECO:0007669"/>
    <property type="project" value="TreeGrafter"/>
</dbReference>
<dbReference type="Gene3D" id="3.30.2090.10">
    <property type="entry name" value="Multidrug efflux transporter AcrB TolC docking domain, DN and DC subdomains"/>
    <property type="match status" value="2"/>
</dbReference>
<feature type="transmembrane region" description="Helical" evidence="1">
    <location>
        <begin position="983"/>
        <end position="1005"/>
    </location>
</feature>
<keyword evidence="1" id="KW-0472">Membrane</keyword>
<dbReference type="Gene3D" id="3.30.70.1320">
    <property type="entry name" value="Multidrug efflux transporter AcrB pore domain like"/>
    <property type="match status" value="1"/>
</dbReference>
<feature type="transmembrane region" description="Helical" evidence="1">
    <location>
        <begin position="893"/>
        <end position="911"/>
    </location>
</feature>
<evidence type="ECO:0000313" key="3">
    <source>
        <dbReference type="Proteomes" id="UP000245870"/>
    </source>
</evidence>
<dbReference type="OrthoDB" id="9798415at2"/>
<feature type="transmembrane region" description="Helical" evidence="1">
    <location>
        <begin position="917"/>
        <end position="937"/>
    </location>
</feature>
<dbReference type="Pfam" id="PF00873">
    <property type="entry name" value="ACR_tran"/>
    <property type="match status" value="1"/>
</dbReference>
<feature type="transmembrane region" description="Helical" evidence="1">
    <location>
        <begin position="366"/>
        <end position="387"/>
    </location>
</feature>
<keyword evidence="1" id="KW-1133">Transmembrane helix</keyword>
<feature type="transmembrane region" description="Helical" evidence="1">
    <location>
        <begin position="393"/>
        <end position="416"/>
    </location>
</feature>
<accession>A0A2U0ULL0</accession>
<dbReference type="InterPro" id="IPR001036">
    <property type="entry name" value="Acrflvin-R"/>
</dbReference>
<name>A0A2U0ULL0_9BACT</name>
<feature type="transmembrane region" description="Helical" evidence="1">
    <location>
        <begin position="437"/>
        <end position="457"/>
    </location>
</feature>
<dbReference type="Gene3D" id="1.20.1640.10">
    <property type="entry name" value="Multidrug efflux transporter AcrB transmembrane domain"/>
    <property type="match status" value="2"/>
</dbReference>
<dbReference type="SUPFAM" id="SSF82714">
    <property type="entry name" value="Multidrug efflux transporter AcrB TolC docking domain, DN and DC subdomains"/>
    <property type="match status" value="2"/>
</dbReference>
<dbReference type="PANTHER" id="PTHR32063:SF18">
    <property type="entry name" value="CATION EFFLUX SYSTEM PROTEIN"/>
    <property type="match status" value="1"/>
</dbReference>
<dbReference type="EMBL" id="QENY01000002">
    <property type="protein sequence ID" value="PVX58501.1"/>
    <property type="molecule type" value="Genomic_DNA"/>
</dbReference>
<feature type="transmembrane region" description="Helical" evidence="1">
    <location>
        <begin position="338"/>
        <end position="359"/>
    </location>
</feature>
<dbReference type="InterPro" id="IPR027463">
    <property type="entry name" value="AcrB_DN_DC_subdom"/>
</dbReference>
<dbReference type="AlphaFoldDB" id="A0A2U0ULL0"/>
<gene>
    <name evidence="2" type="ORF">C7379_10219</name>
</gene>
<dbReference type="SUPFAM" id="SSF82866">
    <property type="entry name" value="Multidrug efflux transporter AcrB transmembrane domain"/>
    <property type="match status" value="2"/>
</dbReference>